<organism evidence="2 3">
    <name type="scientific">Schaedlerella arabinosiphila</name>
    <dbReference type="NCBI Taxonomy" id="2044587"/>
    <lineage>
        <taxon>Bacteria</taxon>
        <taxon>Bacillati</taxon>
        <taxon>Bacillota</taxon>
        <taxon>Clostridia</taxon>
        <taxon>Lachnospirales</taxon>
        <taxon>Lachnospiraceae</taxon>
        <taxon>Schaedlerella</taxon>
    </lineage>
</organism>
<evidence type="ECO:0000313" key="2">
    <source>
        <dbReference type="EMBL" id="RRK30288.1"/>
    </source>
</evidence>
<evidence type="ECO:0000256" key="1">
    <source>
        <dbReference type="SAM" id="MobiDB-lite"/>
    </source>
</evidence>
<dbReference type="InterPro" id="IPR010106">
    <property type="entry name" value="RpnA"/>
</dbReference>
<dbReference type="NCBIfam" id="TIGR01784">
    <property type="entry name" value="T_den_put_tspse"/>
    <property type="match status" value="1"/>
</dbReference>
<feature type="compositionally biased region" description="Basic and acidic residues" evidence="1">
    <location>
        <begin position="242"/>
        <end position="260"/>
    </location>
</feature>
<protein>
    <submittedName>
        <fullName evidence="2">Rpn family recombination-promoting nuclease/putative transposase</fullName>
    </submittedName>
</protein>
<proteinExistence type="predicted"/>
<dbReference type="EMBL" id="RHJS01000002">
    <property type="protein sequence ID" value="RRK30288.1"/>
    <property type="molecule type" value="Genomic_DNA"/>
</dbReference>
<reference evidence="2" key="1">
    <citation type="submission" date="2018-10" db="EMBL/GenBank/DDBJ databases">
        <title>Schaedlerella arabinophila gen. nov. sp. nov., isolated from the mouse intestinal tract and comparative analysis with the genome of the closely related altered Schaedler flora strain ASF502.</title>
        <authorList>
            <person name="Miyake S."/>
            <person name="Soh M."/>
            <person name="Seedorf H."/>
        </authorList>
    </citation>
    <scope>NUCLEOTIDE SEQUENCE [LARGE SCALE GENOMIC DNA]</scope>
    <source>
        <strain evidence="2">DSM 106076</strain>
    </source>
</reference>
<dbReference type="Pfam" id="PF12784">
    <property type="entry name" value="PDDEXK_2"/>
    <property type="match status" value="1"/>
</dbReference>
<dbReference type="PANTHER" id="PTHR41317:SF1">
    <property type="entry name" value="PD-(D_E)XK NUCLEASE FAMILY TRANSPOSASE"/>
    <property type="match status" value="1"/>
</dbReference>
<name>A0A426DC63_9FIRM</name>
<dbReference type="Proteomes" id="UP000274920">
    <property type="component" value="Unassembled WGS sequence"/>
</dbReference>
<keyword evidence="3" id="KW-1185">Reference proteome</keyword>
<gene>
    <name evidence="2" type="ORF">EBB54_02020</name>
</gene>
<sequence>MNQTTKKTNQDFIMSPKVDVCFAGLMENPMVRKGFCAAILRVSPETVEKTELLPTHLQRSYADDKLGILDVRVRMLDGTQINMEMQVKGYEFWDERALFYLCKMFSDQLKSGESYENLKKCIHVSILDFIRFPKDKECYHRIGFCKRKTGKVYSDKLEIQILELKKLPKEIQTGEEIVNWMRFFNGKNKEEFEQMAKKSEYLGEAYEALQKLSADDLKRLEYEAREKALKDHNSFLSSAQRIGEKRGEKRGRKIGERHGREIGEKLGREIGEKHGRKIGEEHGIELAKQVFRLQAQGKTEQNIASECDIPIEKVRKILA</sequence>
<comment type="caution">
    <text evidence="2">The sequence shown here is derived from an EMBL/GenBank/DDBJ whole genome shotgun (WGS) entry which is preliminary data.</text>
</comment>
<evidence type="ECO:0000313" key="3">
    <source>
        <dbReference type="Proteomes" id="UP000274920"/>
    </source>
</evidence>
<dbReference type="AlphaFoldDB" id="A0A426DC63"/>
<dbReference type="PANTHER" id="PTHR41317">
    <property type="entry name" value="PD-(D_E)XK NUCLEASE FAMILY TRANSPOSASE"/>
    <property type="match status" value="1"/>
</dbReference>
<feature type="region of interest" description="Disordered" evidence="1">
    <location>
        <begin position="241"/>
        <end position="260"/>
    </location>
</feature>
<accession>A0A426DC63</accession>
<dbReference type="RefSeq" id="WP_125126135.1">
    <property type="nucleotide sequence ID" value="NZ_RHJS01000002.1"/>
</dbReference>